<gene>
    <name evidence="1" type="ORF">SMUL_1326</name>
</gene>
<evidence type="ECO:0000313" key="2">
    <source>
        <dbReference type="Proteomes" id="UP000019322"/>
    </source>
</evidence>
<dbReference type="EMBL" id="CP007201">
    <property type="protein sequence ID" value="AHJ12587.1"/>
    <property type="molecule type" value="Genomic_DNA"/>
</dbReference>
<name>A0AA86AMN5_SULMK</name>
<dbReference type="KEGG" id="smul:SMUL_1326"/>
<organism evidence="1 2">
    <name type="scientific">Sulfurospirillum multivorans (strain DM 12446 / JCM 15788 / NBRC 109480)</name>
    <dbReference type="NCBI Taxonomy" id="1150621"/>
    <lineage>
        <taxon>Bacteria</taxon>
        <taxon>Pseudomonadati</taxon>
        <taxon>Campylobacterota</taxon>
        <taxon>Epsilonproteobacteria</taxon>
        <taxon>Campylobacterales</taxon>
        <taxon>Sulfurospirillaceae</taxon>
        <taxon>Sulfurospirillum</taxon>
    </lineage>
</organism>
<dbReference type="Proteomes" id="UP000019322">
    <property type="component" value="Chromosome"/>
</dbReference>
<protein>
    <recommendedName>
        <fullName evidence="3">tRNAHis guanylyltransferase catalytic domain-containing protein</fullName>
    </recommendedName>
</protein>
<evidence type="ECO:0000313" key="1">
    <source>
        <dbReference type="EMBL" id="AHJ12587.1"/>
    </source>
</evidence>
<dbReference type="AlphaFoldDB" id="A0AA86AMN5"/>
<evidence type="ECO:0008006" key="3">
    <source>
        <dbReference type="Google" id="ProtNLM"/>
    </source>
</evidence>
<proteinExistence type="predicted"/>
<dbReference type="InterPro" id="IPR038469">
    <property type="entry name" value="tRNAHis_GuaTrfase_Thg1_sf"/>
</dbReference>
<reference evidence="1 2" key="1">
    <citation type="journal article" date="2014" name="Environ. Microbiol.">
        <title>Insights into organohalide respiration and the versatile catabolism of Sulfurospirillum multivorans gained from comparative genomics and physiological studies.</title>
        <authorList>
            <person name="Goris T."/>
            <person name="Schubert T."/>
            <person name="Gadkari J."/>
            <person name="Wubet T."/>
            <person name="Tarkka M."/>
            <person name="Buscot F."/>
            <person name="Adrian L."/>
            <person name="Diekert G."/>
        </authorList>
    </citation>
    <scope>NUCLEOTIDE SEQUENCE [LARGE SCALE GENOMIC DNA]</scope>
    <source>
        <strain evidence="2">DM 12446 / JCM 15788 / NBRC 109480</strain>
    </source>
</reference>
<sequence>MYLENDILTSLDKKFKAIEEKSQTMLSIPENYFLVVRLDGFHATKKYIKDSLENKEFRGNFSNAINFTTGGLNTFLESRLPKNFICAFSANDEVSIIINASLEEKAERRLFKICTLLSSVLSINFKPIGVKKEKVFFDARPLLLENIDEVHTYLKYRYLLNIRYGYWKVLRLKNNSFPDIDVNHDDIKCNLDNAKNLVIQKKLKSDFNIFEQNLIFHYPKYIDDKRKIHTSVFNINTYKKLL</sequence>
<dbReference type="Gene3D" id="3.30.70.3000">
    <property type="match status" value="1"/>
</dbReference>
<accession>A0AA86AMN5</accession>